<feature type="compositionally biased region" description="Polar residues" evidence="10">
    <location>
        <begin position="9"/>
        <end position="22"/>
    </location>
</feature>
<dbReference type="PROSITE" id="PS00010">
    <property type="entry name" value="ASX_HYDROXYL"/>
    <property type="match status" value="1"/>
</dbReference>
<reference evidence="13" key="1">
    <citation type="submission" date="2019-09" db="EMBL/GenBank/DDBJ databases">
        <title>Bird 10,000 Genomes (B10K) Project - Family phase.</title>
        <authorList>
            <person name="Zhang G."/>
        </authorList>
    </citation>
    <scope>NUCLEOTIDE SEQUENCE</scope>
    <source>
        <strain evidence="13">OUT-0048</strain>
        <tissue evidence="13">Muscle</tissue>
    </source>
</reference>
<dbReference type="InterPro" id="IPR000742">
    <property type="entry name" value="EGF"/>
</dbReference>
<dbReference type="PROSITE" id="PS01186">
    <property type="entry name" value="EGF_2"/>
    <property type="match status" value="1"/>
</dbReference>
<evidence type="ECO:0000313" key="13">
    <source>
        <dbReference type="EMBL" id="NXB88461.1"/>
    </source>
</evidence>
<dbReference type="SMART" id="SM00179">
    <property type="entry name" value="EGF_CA"/>
    <property type="match status" value="1"/>
</dbReference>
<keyword evidence="4" id="KW-0732">Signal</keyword>
<feature type="compositionally biased region" description="Polar residues" evidence="10">
    <location>
        <begin position="90"/>
        <end position="100"/>
    </location>
</feature>
<dbReference type="SMART" id="SM00181">
    <property type="entry name" value="EGF"/>
    <property type="match status" value="2"/>
</dbReference>
<evidence type="ECO:0000256" key="11">
    <source>
        <dbReference type="SAM" id="Phobius"/>
    </source>
</evidence>
<feature type="non-terminal residue" evidence="13">
    <location>
        <position position="833"/>
    </location>
</feature>
<dbReference type="Gene3D" id="2.10.25.10">
    <property type="entry name" value="Laminin"/>
    <property type="match status" value="1"/>
</dbReference>
<protein>
    <submittedName>
        <fullName evidence="13">HEG1 protein</fullName>
    </submittedName>
</protein>
<dbReference type="Pfam" id="PF07645">
    <property type="entry name" value="EGF_CA"/>
    <property type="match status" value="1"/>
</dbReference>
<keyword evidence="2" id="KW-1003">Cell membrane</keyword>
<evidence type="ECO:0000256" key="6">
    <source>
        <dbReference type="ARBA" id="ARBA00023136"/>
    </source>
</evidence>
<dbReference type="SUPFAM" id="SSF57184">
    <property type="entry name" value="Growth factor receptor domain"/>
    <property type="match status" value="1"/>
</dbReference>
<feature type="compositionally biased region" description="Polar residues" evidence="10">
    <location>
        <begin position="203"/>
        <end position="226"/>
    </location>
</feature>
<name>A0A851KGA1_VIDCH</name>
<feature type="compositionally biased region" description="Polar residues" evidence="10">
    <location>
        <begin position="233"/>
        <end position="252"/>
    </location>
</feature>
<keyword evidence="6 11" id="KW-0472">Membrane</keyword>
<evidence type="ECO:0000256" key="8">
    <source>
        <dbReference type="ARBA" id="ARBA00023180"/>
    </source>
</evidence>
<feature type="region of interest" description="Disordered" evidence="10">
    <location>
        <begin position="193"/>
        <end position="257"/>
    </location>
</feature>
<keyword evidence="14" id="KW-1185">Reference proteome</keyword>
<keyword evidence="7" id="KW-1015">Disulfide bond</keyword>
<dbReference type="Proteomes" id="UP000634236">
    <property type="component" value="Unassembled WGS sequence"/>
</dbReference>
<evidence type="ECO:0000313" key="14">
    <source>
        <dbReference type="Proteomes" id="UP000634236"/>
    </source>
</evidence>
<evidence type="ECO:0000256" key="5">
    <source>
        <dbReference type="ARBA" id="ARBA00022737"/>
    </source>
</evidence>
<keyword evidence="11" id="KW-0812">Transmembrane</keyword>
<keyword evidence="11" id="KW-1133">Transmembrane helix</keyword>
<feature type="region of interest" description="Disordered" evidence="10">
    <location>
        <begin position="58"/>
        <end position="100"/>
    </location>
</feature>
<dbReference type="EMBL" id="WBNB01001244">
    <property type="protein sequence ID" value="NXB88461.1"/>
    <property type="molecule type" value="Genomic_DNA"/>
</dbReference>
<dbReference type="InterPro" id="IPR009030">
    <property type="entry name" value="Growth_fac_rcpt_cys_sf"/>
</dbReference>
<keyword evidence="8" id="KW-0325">Glycoprotein</keyword>
<evidence type="ECO:0000256" key="4">
    <source>
        <dbReference type="ARBA" id="ARBA00022729"/>
    </source>
</evidence>
<feature type="region of interest" description="Disordered" evidence="10">
    <location>
        <begin position="336"/>
        <end position="407"/>
    </location>
</feature>
<feature type="compositionally biased region" description="Polar residues" evidence="10">
    <location>
        <begin position="58"/>
        <end position="78"/>
    </location>
</feature>
<evidence type="ECO:0000256" key="3">
    <source>
        <dbReference type="ARBA" id="ARBA00022536"/>
    </source>
</evidence>
<dbReference type="GO" id="GO:0005886">
    <property type="term" value="C:plasma membrane"/>
    <property type="evidence" value="ECO:0007669"/>
    <property type="project" value="UniProtKB-SubCell"/>
</dbReference>
<feature type="domain" description="EGF-like" evidence="12">
    <location>
        <begin position="480"/>
        <end position="518"/>
    </location>
</feature>
<dbReference type="InterPro" id="IPR001881">
    <property type="entry name" value="EGF-like_Ca-bd_dom"/>
</dbReference>
<evidence type="ECO:0000256" key="7">
    <source>
        <dbReference type="ARBA" id="ARBA00023157"/>
    </source>
</evidence>
<comment type="caution">
    <text evidence="13">The sequence shown here is derived from an EMBL/GenBank/DDBJ whole genome shotgun (WGS) entry which is preliminary data.</text>
</comment>
<dbReference type="GO" id="GO:0007507">
    <property type="term" value="P:heart development"/>
    <property type="evidence" value="ECO:0007669"/>
    <property type="project" value="TreeGrafter"/>
</dbReference>
<organism evidence="13 14">
    <name type="scientific">Vidua chalybeata</name>
    <name type="common">Village indigobird</name>
    <dbReference type="NCBI Taxonomy" id="81927"/>
    <lineage>
        <taxon>Eukaryota</taxon>
        <taxon>Metazoa</taxon>
        <taxon>Chordata</taxon>
        <taxon>Craniata</taxon>
        <taxon>Vertebrata</taxon>
        <taxon>Euteleostomi</taxon>
        <taxon>Archelosauria</taxon>
        <taxon>Archosauria</taxon>
        <taxon>Dinosauria</taxon>
        <taxon>Saurischia</taxon>
        <taxon>Theropoda</taxon>
        <taxon>Coelurosauria</taxon>
        <taxon>Aves</taxon>
        <taxon>Neognathae</taxon>
        <taxon>Neoaves</taxon>
        <taxon>Telluraves</taxon>
        <taxon>Australaves</taxon>
        <taxon>Passeriformes</taxon>
        <taxon>Passeroidea</taxon>
        <taxon>Estrildidae</taxon>
        <taxon>Viduinae</taxon>
        <taxon>Vidua</taxon>
    </lineage>
</organism>
<dbReference type="InterPro" id="IPR049883">
    <property type="entry name" value="NOTCH1_EGF-like"/>
</dbReference>
<evidence type="ECO:0000256" key="9">
    <source>
        <dbReference type="PROSITE-ProRule" id="PRU00076"/>
    </source>
</evidence>
<feature type="transmembrane region" description="Helical" evidence="11">
    <location>
        <begin position="700"/>
        <end position="725"/>
    </location>
</feature>
<keyword evidence="3 9" id="KW-0245">EGF-like domain</keyword>
<feature type="region of interest" description="Disordered" evidence="10">
    <location>
        <begin position="302"/>
        <end position="322"/>
    </location>
</feature>
<dbReference type="AlphaFoldDB" id="A0A851KGA1"/>
<feature type="compositionally biased region" description="Polar residues" evidence="10">
    <location>
        <begin position="361"/>
        <end position="375"/>
    </location>
</feature>
<proteinExistence type="predicted"/>
<evidence type="ECO:0000256" key="10">
    <source>
        <dbReference type="SAM" id="MobiDB-lite"/>
    </source>
</evidence>
<sequence length="833" mass="89051">SDAEKRTSVSHTDGTYISTTYTRGGERTLLSISNSSTSADSSESSTFFSEISSPFDASQSSVAHDRQTNASNSSSFVEPSTEPLLVHPSKLSTSASTGSIENTTLFNTASELLTTDRSSLSSSAFPVSSSLSSLSSTPPPTHLFTLSESPEPRSPSVMASSPPLQALSSSLPTSSLPSPSYSLASLLSVFSSPSSISQSSESDQASTTVATSVVRQEPSTAATARSSPRETNKPSVTHQPQKSTTFTPTRSPLPTEPMELLGGRIVSVSAPVTVTETASPRDATTQGDSFGKATPLLTTASVAPQAGPTDAPLSPSPSATNHSSIVPAVAVTTVKPPVLTTPPSHRPTPGEASTMKDHRAQTPTATKHSYTTAKSTEAVGPTTAKPGKVTEETIPVTSPSEAPPTIKTTVSTATTLAATKSTTAPPLSSTVGLRTSPPATGNVSHRWGAKFISFSPTVDYFYDSVSIICFVLLFFFTFIEVDKCLSNPCPALATCNNTHGSYICQCPLGYELEKGKCNLVRIFIGQVPLKLNITHGKYTELLHVEREILEVLNASLSGLPGYHHSTVKASREANFVHVSVQSTFSLASNVTFFDVISSVKSYIRTCKSPTEACQFISSLKSLHRAGSLCRQKDPECDKETSECTDFDGVALCQCKSGYFKYNKMDHSCRACEDGYKLENETCVSCPFGLGGFNCGNPYQLITVVIAAAGGGLLLMMGIALIVTCCRKNKNDISKLIFKSGDFQMSPYAEYPKNPRAQEWGRETIEMQENGSTKNLLQMTDVYYSPTGLRNPELERNGLYPPYTGLPGSRHSCIYPGQYNPSFISDETRRRDYF</sequence>
<comment type="caution">
    <text evidence="9">Lacks conserved residue(s) required for the propagation of feature annotation.</text>
</comment>
<evidence type="ECO:0000259" key="12">
    <source>
        <dbReference type="PROSITE" id="PS50026"/>
    </source>
</evidence>
<dbReference type="PANTHER" id="PTHR24037">
    <property type="entry name" value="HEART DEVELOPMENT PROTEIN WITH EGF-LIKE DOMAINS 1"/>
    <property type="match status" value="1"/>
</dbReference>
<gene>
    <name evidence="13" type="primary">Heg1</name>
    <name evidence="13" type="ORF">VIDCHA_R05158</name>
</gene>
<feature type="compositionally biased region" description="Low complexity" evidence="10">
    <location>
        <begin position="121"/>
        <end position="147"/>
    </location>
</feature>
<dbReference type="GO" id="GO:0005509">
    <property type="term" value="F:calcium ion binding"/>
    <property type="evidence" value="ECO:0007669"/>
    <property type="project" value="InterPro"/>
</dbReference>
<feature type="non-terminal residue" evidence="13">
    <location>
        <position position="1"/>
    </location>
</feature>
<comment type="subcellular location">
    <subcellularLocation>
        <location evidence="1">Cell membrane</location>
    </subcellularLocation>
</comment>
<evidence type="ECO:0000256" key="1">
    <source>
        <dbReference type="ARBA" id="ARBA00004236"/>
    </source>
</evidence>
<dbReference type="CDD" id="cd00054">
    <property type="entry name" value="EGF_CA"/>
    <property type="match status" value="1"/>
</dbReference>
<feature type="compositionally biased region" description="Low complexity" evidence="10">
    <location>
        <begin position="159"/>
        <end position="175"/>
    </location>
</feature>
<feature type="region of interest" description="Disordered" evidence="10">
    <location>
        <begin position="121"/>
        <end position="175"/>
    </location>
</feature>
<dbReference type="InterPro" id="IPR000152">
    <property type="entry name" value="EGF-type_Asp/Asn_hydroxyl_site"/>
</dbReference>
<feature type="region of interest" description="Disordered" evidence="10">
    <location>
        <begin position="1"/>
        <end position="23"/>
    </location>
</feature>
<dbReference type="PANTHER" id="PTHR24037:SF3">
    <property type="entry name" value="PROTEIN HEG HOMOLOG 1"/>
    <property type="match status" value="1"/>
</dbReference>
<feature type="compositionally biased region" description="Low complexity" evidence="10">
    <location>
        <begin position="193"/>
        <end position="202"/>
    </location>
</feature>
<keyword evidence="5" id="KW-0677">Repeat</keyword>
<accession>A0A851KGA1</accession>
<dbReference type="PROSITE" id="PS50026">
    <property type="entry name" value="EGF_3"/>
    <property type="match status" value="1"/>
</dbReference>
<evidence type="ECO:0000256" key="2">
    <source>
        <dbReference type="ARBA" id="ARBA00022475"/>
    </source>
</evidence>